<dbReference type="Proteomes" id="UP000887563">
    <property type="component" value="Unplaced"/>
</dbReference>
<name>A0A914NMM0_MELIC</name>
<organism evidence="1 2">
    <name type="scientific">Meloidogyne incognita</name>
    <name type="common">Southern root-knot nematode worm</name>
    <name type="synonym">Oxyuris incognita</name>
    <dbReference type="NCBI Taxonomy" id="6306"/>
    <lineage>
        <taxon>Eukaryota</taxon>
        <taxon>Metazoa</taxon>
        <taxon>Ecdysozoa</taxon>
        <taxon>Nematoda</taxon>
        <taxon>Chromadorea</taxon>
        <taxon>Rhabditida</taxon>
        <taxon>Tylenchina</taxon>
        <taxon>Tylenchomorpha</taxon>
        <taxon>Tylenchoidea</taxon>
        <taxon>Meloidogynidae</taxon>
        <taxon>Meloidogyninae</taxon>
        <taxon>Meloidogyne</taxon>
        <taxon>Meloidogyne incognita group</taxon>
    </lineage>
</organism>
<proteinExistence type="predicted"/>
<evidence type="ECO:0000313" key="2">
    <source>
        <dbReference type="WBParaSite" id="Minc3s08052g41843"/>
    </source>
</evidence>
<dbReference type="AlphaFoldDB" id="A0A914NMM0"/>
<reference evidence="2" key="1">
    <citation type="submission" date="2022-11" db="UniProtKB">
        <authorList>
            <consortium name="WormBaseParasite"/>
        </authorList>
    </citation>
    <scope>IDENTIFICATION</scope>
</reference>
<protein>
    <submittedName>
        <fullName evidence="2">Uncharacterized protein</fullName>
    </submittedName>
</protein>
<keyword evidence="1" id="KW-1185">Reference proteome</keyword>
<accession>A0A914NMM0</accession>
<dbReference type="WBParaSite" id="Minc3s08052g41843">
    <property type="protein sequence ID" value="Minc3s08052g41843"/>
    <property type="gene ID" value="Minc3s08052g41843"/>
</dbReference>
<evidence type="ECO:0000313" key="1">
    <source>
        <dbReference type="Proteomes" id="UP000887563"/>
    </source>
</evidence>
<sequence length="62" mass="7069">MLVQQYSVHPGTKRTTLQSTDCWLQQSDFTKSTNSNMAYELKEANPAASISWLNCRARFLLS</sequence>